<protein>
    <submittedName>
        <fullName evidence="2">Uncharacterized protein</fullName>
    </submittedName>
</protein>
<reference evidence="2" key="1">
    <citation type="journal article" date="2020" name="Stud. Mycol.">
        <title>101 Dothideomycetes genomes: a test case for predicting lifestyles and emergence of pathogens.</title>
        <authorList>
            <person name="Haridas S."/>
            <person name="Albert R."/>
            <person name="Binder M."/>
            <person name="Bloem J."/>
            <person name="Labutti K."/>
            <person name="Salamov A."/>
            <person name="Andreopoulos B."/>
            <person name="Baker S."/>
            <person name="Barry K."/>
            <person name="Bills G."/>
            <person name="Bluhm B."/>
            <person name="Cannon C."/>
            <person name="Castanera R."/>
            <person name="Culley D."/>
            <person name="Daum C."/>
            <person name="Ezra D."/>
            <person name="Gonzalez J."/>
            <person name="Henrissat B."/>
            <person name="Kuo A."/>
            <person name="Liang C."/>
            <person name="Lipzen A."/>
            <person name="Lutzoni F."/>
            <person name="Magnuson J."/>
            <person name="Mondo S."/>
            <person name="Nolan M."/>
            <person name="Ohm R."/>
            <person name="Pangilinan J."/>
            <person name="Park H.-J."/>
            <person name="Ramirez L."/>
            <person name="Alfaro M."/>
            <person name="Sun H."/>
            <person name="Tritt A."/>
            <person name="Yoshinaga Y."/>
            <person name="Zwiers L.-H."/>
            <person name="Turgeon B."/>
            <person name="Goodwin S."/>
            <person name="Spatafora J."/>
            <person name="Crous P."/>
            <person name="Grigoriev I."/>
        </authorList>
    </citation>
    <scope>NUCLEOTIDE SEQUENCE</scope>
    <source>
        <strain evidence="2">CBS 627.86</strain>
    </source>
</reference>
<evidence type="ECO:0000313" key="2">
    <source>
        <dbReference type="EMBL" id="KAF2117204.1"/>
    </source>
</evidence>
<feature type="region of interest" description="Disordered" evidence="1">
    <location>
        <begin position="105"/>
        <end position="126"/>
    </location>
</feature>
<dbReference type="EMBL" id="ML977319">
    <property type="protein sequence ID" value="KAF2117204.1"/>
    <property type="molecule type" value="Genomic_DNA"/>
</dbReference>
<evidence type="ECO:0000313" key="3">
    <source>
        <dbReference type="Proteomes" id="UP000799770"/>
    </source>
</evidence>
<dbReference type="Proteomes" id="UP000799770">
    <property type="component" value="Unassembled WGS sequence"/>
</dbReference>
<name>A0A6A5ZDR2_9PLEO</name>
<gene>
    <name evidence="2" type="ORF">BDV96DRAFT_20302</name>
</gene>
<proteinExistence type="predicted"/>
<feature type="compositionally biased region" description="Polar residues" evidence="1">
    <location>
        <begin position="105"/>
        <end position="118"/>
    </location>
</feature>
<organism evidence="2 3">
    <name type="scientific">Lophiotrema nucula</name>
    <dbReference type="NCBI Taxonomy" id="690887"/>
    <lineage>
        <taxon>Eukaryota</taxon>
        <taxon>Fungi</taxon>
        <taxon>Dikarya</taxon>
        <taxon>Ascomycota</taxon>
        <taxon>Pezizomycotina</taxon>
        <taxon>Dothideomycetes</taxon>
        <taxon>Pleosporomycetidae</taxon>
        <taxon>Pleosporales</taxon>
        <taxon>Lophiotremataceae</taxon>
        <taxon>Lophiotrema</taxon>
    </lineage>
</organism>
<accession>A0A6A5ZDR2</accession>
<sequence length="255" mass="27946">MQLEYRCIKSLPKSHLTTPTSRHVQIHAQASQSKNLHPALTEPRHSASQHIHRTQSHVPFAPPSFALSWLSRKGFFHSVHLCAMILSSRQCNQINLSQSLFRNPTTSLPRAGHSNASPSPARLEPPAQPVTSANMRLDLAVQAEPSRPPIRPTIAQQPSSLGIKIACVPYSLPALVPSTAHVCASYPASLPSHMIRFRSAATSSKIQRRAMSERRSRSPLGGHQATFWVALVVLSKKMRSSTERSRGGEAGSSQR</sequence>
<keyword evidence="3" id="KW-1185">Reference proteome</keyword>
<dbReference type="AlphaFoldDB" id="A0A6A5ZDR2"/>
<evidence type="ECO:0000256" key="1">
    <source>
        <dbReference type="SAM" id="MobiDB-lite"/>
    </source>
</evidence>